<dbReference type="GO" id="GO:0016740">
    <property type="term" value="F:transferase activity"/>
    <property type="evidence" value="ECO:0007669"/>
    <property type="project" value="UniProtKB-KW"/>
</dbReference>
<dbReference type="AlphaFoldDB" id="A0A1M6T9D1"/>
<dbReference type="STRING" id="381751.SAMN05444391_1357"/>
<dbReference type="Pfam" id="PF13524">
    <property type="entry name" value="Glyco_trans_1_2"/>
    <property type="match status" value="1"/>
</dbReference>
<evidence type="ECO:0000313" key="2">
    <source>
        <dbReference type="EMBL" id="SHK53580.1"/>
    </source>
</evidence>
<accession>A0A1M6T9D1</accession>
<name>A0A1M6T9D1_9AQUI</name>
<evidence type="ECO:0000313" key="3">
    <source>
        <dbReference type="Proteomes" id="UP000189810"/>
    </source>
</evidence>
<keyword evidence="3" id="KW-1185">Reference proteome</keyword>
<dbReference type="SUPFAM" id="SSF53756">
    <property type="entry name" value="UDP-Glycosyltransferase/glycogen phosphorylase"/>
    <property type="match status" value="1"/>
</dbReference>
<organism evidence="2 3">
    <name type="scientific">Thermocrinis minervae</name>
    <dbReference type="NCBI Taxonomy" id="381751"/>
    <lineage>
        <taxon>Bacteria</taxon>
        <taxon>Pseudomonadati</taxon>
        <taxon>Aquificota</taxon>
        <taxon>Aquificia</taxon>
        <taxon>Aquificales</taxon>
        <taxon>Aquificaceae</taxon>
        <taxon>Thermocrinis</taxon>
    </lineage>
</organism>
<dbReference type="EMBL" id="LT670846">
    <property type="protein sequence ID" value="SHK53580.1"/>
    <property type="molecule type" value="Genomic_DNA"/>
</dbReference>
<feature type="domain" description="Spore protein YkvP/CgeB glycosyl transferase-like" evidence="1">
    <location>
        <begin position="252"/>
        <end position="385"/>
    </location>
</feature>
<dbReference type="Gene3D" id="3.40.50.2000">
    <property type="entry name" value="Glycogen Phosphorylase B"/>
    <property type="match status" value="1"/>
</dbReference>
<gene>
    <name evidence="2" type="ORF">SAMN05444391_1357</name>
</gene>
<dbReference type="InterPro" id="IPR055259">
    <property type="entry name" value="YkvP/CgeB_Glyco_trans-like"/>
</dbReference>
<dbReference type="OrthoDB" id="9259at2"/>
<sequence length="406" mass="46961">MRIAFIRTGSEEGVNRHVLSFLDFFSQKGAEVMTLNLREGDLQKNVEKLSEFAPHFVMDVNSTGMIVGKQEDKSIPICDLFGFVHVSIFTDEPLFYHLSLIDARQANNFLPVVCDIKYADSLRYLGVNKPASYITPFVYMHYMKEPEQEKDLGVIFLGPVVDPDLLLRSLLENNQIKEEFLPIFYEVGEFMFRNPESHIIPTFDYIFSMFNPSLQESFLKWREENPDEFIRFLQTILIYASAKKRWYVLSFLEGIDLKIVGAFQGELKEGHQVLEVSSHQDVLEILGRANMSLLVYPHTVPTGVGFSPIECAYMECAPFIDFRGTLPGFFTPEEECITFLPLDRAEIEEKIVYYLDNPQEAREIGKRARQKVLERYLPDDRAEFLYNIFQDILKQAQDVSNVRDMG</sequence>
<dbReference type="Proteomes" id="UP000189810">
    <property type="component" value="Chromosome I"/>
</dbReference>
<keyword evidence="2" id="KW-0808">Transferase</keyword>
<dbReference type="RefSeq" id="WP_079654449.1">
    <property type="nucleotide sequence ID" value="NZ_LT670846.1"/>
</dbReference>
<reference evidence="2 3" key="1">
    <citation type="submission" date="2016-11" db="EMBL/GenBank/DDBJ databases">
        <authorList>
            <person name="Jaros S."/>
            <person name="Januszkiewicz K."/>
            <person name="Wedrychowicz H."/>
        </authorList>
    </citation>
    <scope>NUCLEOTIDE SEQUENCE [LARGE SCALE GENOMIC DNA]</scope>
    <source>
        <strain evidence="2 3">DSM 19557</strain>
    </source>
</reference>
<protein>
    <submittedName>
        <fullName evidence="2">Glycosyl transferases group 1</fullName>
    </submittedName>
</protein>
<evidence type="ECO:0000259" key="1">
    <source>
        <dbReference type="Pfam" id="PF13524"/>
    </source>
</evidence>
<proteinExistence type="predicted"/>